<reference evidence="7 8" key="1">
    <citation type="journal article" date="2016" name="Nat. Commun.">
        <title>Thousands of microbial genomes shed light on interconnected biogeochemical processes in an aquifer system.</title>
        <authorList>
            <person name="Anantharaman K."/>
            <person name="Brown C.T."/>
            <person name="Hug L.A."/>
            <person name="Sharon I."/>
            <person name="Castelle C.J."/>
            <person name="Probst A.J."/>
            <person name="Thomas B.C."/>
            <person name="Singh A."/>
            <person name="Wilkins M.J."/>
            <person name="Karaoz U."/>
            <person name="Brodie E.L."/>
            <person name="Williams K.H."/>
            <person name="Hubbard S.S."/>
            <person name="Banfield J.F."/>
        </authorList>
    </citation>
    <scope>NUCLEOTIDE SEQUENCE [LARGE SCALE GENOMIC DNA]</scope>
</reference>
<evidence type="ECO:0000256" key="3">
    <source>
        <dbReference type="ARBA" id="ARBA00023002"/>
    </source>
</evidence>
<dbReference type="PROSITE" id="PS00573">
    <property type="entry name" value="PYRIDINE_REDOX_2"/>
    <property type="match status" value="1"/>
</dbReference>
<dbReference type="SUPFAM" id="SSF51905">
    <property type="entry name" value="FAD/NAD(P)-binding domain"/>
    <property type="match status" value="1"/>
</dbReference>
<feature type="domain" description="FAD/NAD(P)-binding" evidence="6">
    <location>
        <begin position="6"/>
        <end position="270"/>
    </location>
</feature>
<dbReference type="AlphaFoldDB" id="A0A1F5F6Y4"/>
<evidence type="ECO:0000313" key="7">
    <source>
        <dbReference type="EMBL" id="OGD75369.1"/>
    </source>
</evidence>
<dbReference type="PRINTS" id="PR00469">
    <property type="entry name" value="PNDRDTASEII"/>
</dbReference>
<dbReference type="Pfam" id="PF07992">
    <property type="entry name" value="Pyr_redox_2"/>
    <property type="match status" value="1"/>
</dbReference>
<dbReference type="InterPro" id="IPR050097">
    <property type="entry name" value="Ferredoxin-NADP_redctase_2"/>
</dbReference>
<dbReference type="Gene3D" id="3.50.50.60">
    <property type="entry name" value="FAD/NAD(P)-binding domain"/>
    <property type="match status" value="2"/>
</dbReference>
<dbReference type="EMBL" id="MFAF01000075">
    <property type="protein sequence ID" value="OGD75369.1"/>
    <property type="molecule type" value="Genomic_DNA"/>
</dbReference>
<evidence type="ECO:0000256" key="2">
    <source>
        <dbReference type="ARBA" id="ARBA00022827"/>
    </source>
</evidence>
<dbReference type="InterPro" id="IPR008255">
    <property type="entry name" value="Pyr_nucl-diS_OxRdtase_2_AS"/>
</dbReference>
<keyword evidence="1" id="KW-0285">Flavoprotein</keyword>
<name>A0A1F5F6Y4_9BACT</name>
<accession>A0A1F5F6Y4</accession>
<dbReference type="InterPro" id="IPR036188">
    <property type="entry name" value="FAD/NAD-bd_sf"/>
</dbReference>
<organism evidence="7 8">
    <name type="scientific">Candidatus Coatesbacteria bacterium RBG_13_66_14</name>
    <dbReference type="NCBI Taxonomy" id="1817816"/>
    <lineage>
        <taxon>Bacteria</taxon>
        <taxon>Candidatus Coatesiibacteriota</taxon>
    </lineage>
</organism>
<dbReference type="PRINTS" id="PR00368">
    <property type="entry name" value="FADPNR"/>
</dbReference>
<evidence type="ECO:0000256" key="1">
    <source>
        <dbReference type="ARBA" id="ARBA00022630"/>
    </source>
</evidence>
<keyword evidence="2" id="KW-0274">FAD</keyword>
<protein>
    <recommendedName>
        <fullName evidence="6">FAD/NAD(P)-binding domain-containing protein</fullName>
    </recommendedName>
</protein>
<evidence type="ECO:0000256" key="5">
    <source>
        <dbReference type="ARBA" id="ARBA00023284"/>
    </source>
</evidence>
<dbReference type="STRING" id="1817816.A2Y64_03495"/>
<evidence type="ECO:0000259" key="6">
    <source>
        <dbReference type="Pfam" id="PF07992"/>
    </source>
</evidence>
<keyword evidence="5" id="KW-0676">Redox-active center</keyword>
<dbReference type="InterPro" id="IPR023753">
    <property type="entry name" value="FAD/NAD-binding_dom"/>
</dbReference>
<evidence type="ECO:0000313" key="8">
    <source>
        <dbReference type="Proteomes" id="UP000177187"/>
    </source>
</evidence>
<sequence>MSKVHELAIIGGGPAGYTAAIYAIRGGVDFLLFADGVAGGQIATTATLENYTGVPGPITGMDFSARMTEQAAGLGIEVEQAHIEKLEDRGQFFLLTDDYDEEHRARVVILATGAHYRPFPLEGAEKFAGRGLSYCATCDGNFFRDQEVAVVGGGDTALEEALYLTRMCRTVHLVHRRTEFRGVPVLQRRVQAAKNITPHLPYVPEKILGSDGVEGLEIKNVETDKIETLAVTGVFSALGMVPNSELVKGLCKLDPGGYVVVNERMFTSHPR</sequence>
<dbReference type="Proteomes" id="UP000177187">
    <property type="component" value="Unassembled WGS sequence"/>
</dbReference>
<gene>
    <name evidence="7" type="ORF">A2Y64_03495</name>
</gene>
<comment type="caution">
    <text evidence="7">The sequence shown here is derived from an EMBL/GenBank/DDBJ whole genome shotgun (WGS) entry which is preliminary data.</text>
</comment>
<keyword evidence="3" id="KW-0560">Oxidoreductase</keyword>
<proteinExistence type="predicted"/>
<feature type="non-terminal residue" evidence="7">
    <location>
        <position position="271"/>
    </location>
</feature>
<dbReference type="PANTHER" id="PTHR48105">
    <property type="entry name" value="THIOREDOXIN REDUCTASE 1-RELATED-RELATED"/>
    <property type="match status" value="1"/>
</dbReference>
<dbReference type="GO" id="GO:0016668">
    <property type="term" value="F:oxidoreductase activity, acting on a sulfur group of donors, NAD(P) as acceptor"/>
    <property type="evidence" value="ECO:0007669"/>
    <property type="project" value="UniProtKB-ARBA"/>
</dbReference>
<evidence type="ECO:0000256" key="4">
    <source>
        <dbReference type="ARBA" id="ARBA00023157"/>
    </source>
</evidence>
<keyword evidence="4" id="KW-1015">Disulfide bond</keyword>